<reference evidence="11" key="1">
    <citation type="submission" date="2017-01" db="EMBL/GenBank/DDBJ databases">
        <authorList>
            <person name="Varghese N."/>
            <person name="Submissions S."/>
        </authorList>
    </citation>
    <scope>NUCLEOTIDE SEQUENCE [LARGE SCALE GENOMIC DNA]</scope>
    <source>
        <strain evidence="11">UM1</strain>
    </source>
</reference>
<comment type="subunit">
    <text evidence="4">Homodimer.</text>
</comment>
<dbReference type="GO" id="GO:0160147">
    <property type="term" value="F:tRNA pseudouridine(38-40) synthase activity"/>
    <property type="evidence" value="ECO:0007669"/>
    <property type="project" value="UniProtKB-EC"/>
</dbReference>
<keyword evidence="11" id="KW-1185">Reference proteome</keyword>
<comment type="catalytic activity">
    <reaction evidence="4 7">
        <text>uridine(38/39/40) in tRNA = pseudouridine(38/39/40) in tRNA</text>
        <dbReference type="Rhea" id="RHEA:22376"/>
        <dbReference type="Rhea" id="RHEA-COMP:10085"/>
        <dbReference type="Rhea" id="RHEA-COMP:10087"/>
        <dbReference type="ChEBI" id="CHEBI:65314"/>
        <dbReference type="ChEBI" id="CHEBI:65315"/>
        <dbReference type="EC" id="5.4.99.12"/>
    </reaction>
</comment>
<sequence length="286" mass="31315">MGVLARTRPVASSSGSVRCSDQGRPMTRYALGIEYDGSRYLGWQRLGDAGPSLQQTLEDAISSVANAATETVCAGRTDAGVHARCQVVHFDSDATRMPRAWTLGITSNLPPDMAVRWCVPVEAGFSARFSARARRYRYEILNRSVRPAYQRAYLAWERRLLDVELMHQAAQVLVGDHDFSAFRTVHCQAKHARREIQEIKVVRTGDVVSMEIQANAFLHHMVRNIIGSLIPVGCGERKPEWIAELLAGRDRTVAGPTAAASGLTFLHPVYEANCGLPAEVTVGGAA</sequence>
<evidence type="ECO:0000259" key="9">
    <source>
        <dbReference type="Pfam" id="PF01416"/>
    </source>
</evidence>
<evidence type="ECO:0000256" key="5">
    <source>
        <dbReference type="PIRSR" id="PIRSR001430-1"/>
    </source>
</evidence>
<dbReference type="InterPro" id="IPR020094">
    <property type="entry name" value="TruA/RsuA/RluB/E/F_N"/>
</dbReference>
<dbReference type="Gene3D" id="3.30.70.660">
    <property type="entry name" value="Pseudouridine synthase I, catalytic domain, C-terminal subdomain"/>
    <property type="match status" value="1"/>
</dbReference>
<evidence type="ECO:0000256" key="7">
    <source>
        <dbReference type="RuleBase" id="RU003792"/>
    </source>
</evidence>
<dbReference type="InterPro" id="IPR020097">
    <property type="entry name" value="PsdUridine_synth_TruA_a/b_dom"/>
</dbReference>
<keyword evidence="3 4" id="KW-0413">Isomerase</keyword>
<feature type="binding site" evidence="4 6">
    <location>
        <position position="136"/>
    </location>
    <ligand>
        <name>substrate</name>
    </ligand>
</feature>
<feature type="compositionally biased region" description="Polar residues" evidence="8">
    <location>
        <begin position="10"/>
        <end position="19"/>
    </location>
</feature>
<evidence type="ECO:0000256" key="2">
    <source>
        <dbReference type="ARBA" id="ARBA00022694"/>
    </source>
</evidence>
<dbReference type="GO" id="GO:0031119">
    <property type="term" value="P:tRNA pseudouridine synthesis"/>
    <property type="evidence" value="ECO:0007669"/>
    <property type="project" value="UniProtKB-UniRule"/>
</dbReference>
<comment type="function">
    <text evidence="4">Formation of pseudouridine at positions 38, 39 and 40 in the anticodon stem and loop of transfer RNAs.</text>
</comment>
<dbReference type="PANTHER" id="PTHR11142">
    <property type="entry name" value="PSEUDOURIDYLATE SYNTHASE"/>
    <property type="match status" value="1"/>
</dbReference>
<organism evidence="10 11">
    <name type="scientific">Solilutibacter tolerans</name>
    <dbReference type="NCBI Taxonomy" id="1604334"/>
    <lineage>
        <taxon>Bacteria</taxon>
        <taxon>Pseudomonadati</taxon>
        <taxon>Pseudomonadota</taxon>
        <taxon>Gammaproteobacteria</taxon>
        <taxon>Lysobacterales</taxon>
        <taxon>Lysobacteraceae</taxon>
        <taxon>Solilutibacter</taxon>
    </lineage>
</organism>
<feature type="domain" description="Pseudouridine synthase I TruA alpha/beta" evidence="9">
    <location>
        <begin position="34"/>
        <end position="129"/>
    </location>
</feature>
<dbReference type="CDD" id="cd02570">
    <property type="entry name" value="PseudoU_synth_EcTruA"/>
    <property type="match status" value="1"/>
</dbReference>
<evidence type="ECO:0000313" key="10">
    <source>
        <dbReference type="EMBL" id="SIQ81130.1"/>
    </source>
</evidence>
<feature type="region of interest" description="Disordered" evidence="8">
    <location>
        <begin position="1"/>
        <end position="21"/>
    </location>
</feature>
<dbReference type="InterPro" id="IPR001406">
    <property type="entry name" value="PsdUridine_synth_TruA"/>
</dbReference>
<dbReference type="Pfam" id="PF01416">
    <property type="entry name" value="PseudoU_synth_1"/>
    <property type="match status" value="2"/>
</dbReference>
<dbReference type="InterPro" id="IPR020103">
    <property type="entry name" value="PsdUridine_synth_cat_dom_sf"/>
</dbReference>
<keyword evidence="2 4" id="KW-0819">tRNA processing</keyword>
<dbReference type="PIRSF" id="PIRSF001430">
    <property type="entry name" value="tRNA_psdUrid_synth"/>
    <property type="match status" value="1"/>
</dbReference>
<dbReference type="SUPFAM" id="SSF55120">
    <property type="entry name" value="Pseudouridine synthase"/>
    <property type="match status" value="1"/>
</dbReference>
<evidence type="ECO:0000256" key="4">
    <source>
        <dbReference type="HAMAP-Rule" id="MF_00171"/>
    </source>
</evidence>
<dbReference type="GO" id="GO:0003723">
    <property type="term" value="F:RNA binding"/>
    <property type="evidence" value="ECO:0007669"/>
    <property type="project" value="InterPro"/>
</dbReference>
<dbReference type="Gene3D" id="3.30.70.580">
    <property type="entry name" value="Pseudouridine synthase I, catalytic domain, N-terminal subdomain"/>
    <property type="match status" value="1"/>
</dbReference>
<evidence type="ECO:0000256" key="6">
    <source>
        <dbReference type="PIRSR" id="PIRSR001430-2"/>
    </source>
</evidence>
<dbReference type="HAMAP" id="MF_00171">
    <property type="entry name" value="TruA"/>
    <property type="match status" value="1"/>
</dbReference>
<name>A0A1N6VTK7_9GAMM</name>
<gene>
    <name evidence="4" type="primary">truA</name>
    <name evidence="10" type="ORF">SAMN05421546_1873</name>
</gene>
<evidence type="ECO:0000256" key="8">
    <source>
        <dbReference type="SAM" id="MobiDB-lite"/>
    </source>
</evidence>
<dbReference type="PANTHER" id="PTHR11142:SF0">
    <property type="entry name" value="TRNA PSEUDOURIDINE SYNTHASE-LIKE 1"/>
    <property type="match status" value="1"/>
</dbReference>
<protein>
    <recommendedName>
        <fullName evidence="4">tRNA pseudouridine synthase A</fullName>
        <ecNumber evidence="4">5.4.99.12</ecNumber>
    </recommendedName>
    <alternativeName>
        <fullName evidence="4">tRNA pseudouridine(38-40) synthase</fullName>
    </alternativeName>
    <alternativeName>
        <fullName evidence="4">tRNA pseudouridylate synthase I</fullName>
    </alternativeName>
    <alternativeName>
        <fullName evidence="4">tRNA-uridine isomerase I</fullName>
    </alternativeName>
</protein>
<accession>A0A1N6VTK7</accession>
<comment type="similarity">
    <text evidence="1 4 7">Belongs to the tRNA pseudouridine synthase TruA family.</text>
</comment>
<dbReference type="Proteomes" id="UP000241788">
    <property type="component" value="Unassembled WGS sequence"/>
</dbReference>
<dbReference type="InterPro" id="IPR020095">
    <property type="entry name" value="PsdUridine_synth_TruA_C"/>
</dbReference>
<proteinExistence type="inferred from homology"/>
<dbReference type="NCBIfam" id="TIGR00071">
    <property type="entry name" value="hisT_truA"/>
    <property type="match status" value="1"/>
</dbReference>
<dbReference type="EC" id="5.4.99.12" evidence="4"/>
<evidence type="ECO:0000256" key="3">
    <source>
        <dbReference type="ARBA" id="ARBA00023235"/>
    </source>
</evidence>
<comment type="caution">
    <text evidence="4">Lacks conserved residue(s) required for the propagation of feature annotation.</text>
</comment>
<feature type="active site" description="Nucleophile" evidence="4 5">
    <location>
        <position position="78"/>
    </location>
</feature>
<evidence type="ECO:0000313" key="11">
    <source>
        <dbReference type="Proteomes" id="UP000241788"/>
    </source>
</evidence>
<feature type="domain" description="Pseudouridine synthase I TruA alpha/beta" evidence="9">
    <location>
        <begin position="169"/>
        <end position="271"/>
    </location>
</feature>
<dbReference type="EMBL" id="FTLW01000004">
    <property type="protein sequence ID" value="SIQ81130.1"/>
    <property type="molecule type" value="Genomic_DNA"/>
</dbReference>
<evidence type="ECO:0000256" key="1">
    <source>
        <dbReference type="ARBA" id="ARBA00009375"/>
    </source>
</evidence>
<dbReference type="FunFam" id="3.30.70.580:FF:000001">
    <property type="entry name" value="tRNA pseudouridine synthase A"/>
    <property type="match status" value="1"/>
</dbReference>
<dbReference type="STRING" id="1604334.SAMN05421546_1873"/>
<dbReference type="AlphaFoldDB" id="A0A1N6VTK7"/>